<evidence type="ECO:0000256" key="5">
    <source>
        <dbReference type="ARBA" id="ARBA00022692"/>
    </source>
</evidence>
<keyword evidence="4 9" id="KW-0997">Cell inner membrane</keyword>
<evidence type="ECO:0000256" key="6">
    <source>
        <dbReference type="ARBA" id="ARBA00022989"/>
    </source>
</evidence>
<feature type="transmembrane region" description="Helical" evidence="9">
    <location>
        <begin position="96"/>
        <end position="115"/>
    </location>
</feature>
<comment type="function">
    <text evidence="9">Part of the tripartite ATP-independent periplasmic (TRAP) transport system.</text>
</comment>
<dbReference type="RefSeq" id="WP_209592975.1">
    <property type="nucleotide sequence ID" value="NZ_JAGJCF010000002.1"/>
</dbReference>
<evidence type="ECO:0000256" key="3">
    <source>
        <dbReference type="ARBA" id="ARBA00022475"/>
    </source>
</evidence>
<comment type="subcellular location">
    <subcellularLocation>
        <location evidence="1 9">Cell inner membrane</location>
        <topology evidence="1 9">Multi-pass membrane protein</topology>
    </subcellularLocation>
</comment>
<feature type="domain" description="Tripartite ATP-independent periplasmic transporters DctQ component" evidence="10">
    <location>
        <begin position="31"/>
        <end position="159"/>
    </location>
</feature>
<comment type="caution">
    <text evidence="9">Lacks conserved residue(s) required for the propagation of feature annotation.</text>
</comment>
<evidence type="ECO:0000256" key="8">
    <source>
        <dbReference type="ARBA" id="ARBA00038436"/>
    </source>
</evidence>
<sequence>MLRGLERLSNGLEKATIALTVIGGLCLLGVVVVVTAGVVSRYVFGAPVLGVNEIVELTAVALVMSALPYCTARGDHVAVDVFDGMLGAWGRLLGDLLSRGIAVTILAILSYRAVLKALDALEWGDATNMLQMPLWPYYAILAVGTALCALVFAVQFLVLAAKGPRS</sequence>
<evidence type="ECO:0000313" key="11">
    <source>
        <dbReference type="EMBL" id="MBP0614532.1"/>
    </source>
</evidence>
<comment type="subunit">
    <text evidence="9">The complex comprises the extracytoplasmic solute receptor protein and the two transmembrane proteins.</text>
</comment>
<keyword evidence="5 9" id="KW-0812">Transmembrane</keyword>
<dbReference type="InterPro" id="IPR007387">
    <property type="entry name" value="TRAP_DctQ"/>
</dbReference>
<keyword evidence="6 9" id="KW-1133">Transmembrane helix</keyword>
<keyword evidence="7 9" id="KW-0472">Membrane</keyword>
<evidence type="ECO:0000256" key="7">
    <source>
        <dbReference type="ARBA" id="ARBA00023136"/>
    </source>
</evidence>
<gene>
    <name evidence="11" type="ORF">J6595_02955</name>
</gene>
<keyword evidence="12" id="KW-1185">Reference proteome</keyword>
<evidence type="ECO:0000256" key="1">
    <source>
        <dbReference type="ARBA" id="ARBA00004429"/>
    </source>
</evidence>
<reference evidence="11 12" key="1">
    <citation type="submission" date="2021-04" db="EMBL/GenBank/DDBJ databases">
        <title>Whole genome sequence of Jiella sp. KSK16Y-1.</title>
        <authorList>
            <person name="Tuo L."/>
        </authorList>
    </citation>
    <scope>NUCLEOTIDE SEQUENCE [LARGE SCALE GENOMIC DNA]</scope>
    <source>
        <strain evidence="11 12">KSK16Y-1</strain>
    </source>
</reference>
<protein>
    <recommendedName>
        <fullName evidence="9">TRAP transporter small permease protein</fullName>
    </recommendedName>
</protein>
<accession>A0ABS4BCQ5</accession>
<keyword evidence="2 9" id="KW-0813">Transport</keyword>
<dbReference type="PANTHER" id="PTHR35011">
    <property type="entry name" value="2,3-DIKETO-L-GULONATE TRAP TRANSPORTER SMALL PERMEASE PROTEIN YIAM"/>
    <property type="match status" value="1"/>
</dbReference>
<evidence type="ECO:0000256" key="4">
    <source>
        <dbReference type="ARBA" id="ARBA00022519"/>
    </source>
</evidence>
<dbReference type="PANTHER" id="PTHR35011:SF10">
    <property type="entry name" value="TRAP TRANSPORTER SMALL PERMEASE PROTEIN"/>
    <property type="match status" value="1"/>
</dbReference>
<dbReference type="EMBL" id="JAGJCF010000002">
    <property type="protein sequence ID" value="MBP0614532.1"/>
    <property type="molecule type" value="Genomic_DNA"/>
</dbReference>
<evidence type="ECO:0000256" key="9">
    <source>
        <dbReference type="RuleBase" id="RU369079"/>
    </source>
</evidence>
<evidence type="ECO:0000259" key="10">
    <source>
        <dbReference type="Pfam" id="PF04290"/>
    </source>
</evidence>
<comment type="caution">
    <text evidence="11">The sequence shown here is derived from an EMBL/GenBank/DDBJ whole genome shotgun (WGS) entry which is preliminary data.</text>
</comment>
<evidence type="ECO:0000313" key="12">
    <source>
        <dbReference type="Proteomes" id="UP000678276"/>
    </source>
</evidence>
<dbReference type="Pfam" id="PF04290">
    <property type="entry name" value="DctQ"/>
    <property type="match status" value="1"/>
</dbReference>
<comment type="similarity">
    <text evidence="8 9">Belongs to the TRAP transporter small permease family.</text>
</comment>
<dbReference type="Proteomes" id="UP000678276">
    <property type="component" value="Unassembled WGS sequence"/>
</dbReference>
<dbReference type="InterPro" id="IPR055348">
    <property type="entry name" value="DctQ"/>
</dbReference>
<feature type="transmembrane region" description="Helical" evidence="9">
    <location>
        <begin position="15"/>
        <end position="39"/>
    </location>
</feature>
<evidence type="ECO:0000256" key="2">
    <source>
        <dbReference type="ARBA" id="ARBA00022448"/>
    </source>
</evidence>
<name>A0ABS4BCQ5_9HYPH</name>
<feature type="transmembrane region" description="Helical" evidence="9">
    <location>
        <begin position="135"/>
        <end position="161"/>
    </location>
</feature>
<keyword evidence="3" id="KW-1003">Cell membrane</keyword>
<proteinExistence type="inferred from homology"/>
<organism evidence="11 12">
    <name type="scientific">Jiella mangrovi</name>
    <dbReference type="NCBI Taxonomy" id="2821407"/>
    <lineage>
        <taxon>Bacteria</taxon>
        <taxon>Pseudomonadati</taxon>
        <taxon>Pseudomonadota</taxon>
        <taxon>Alphaproteobacteria</taxon>
        <taxon>Hyphomicrobiales</taxon>
        <taxon>Aurantimonadaceae</taxon>
        <taxon>Jiella</taxon>
    </lineage>
</organism>